<gene>
    <name evidence="2" type="ORF">GTW20_23300</name>
</gene>
<dbReference type="Pfam" id="PF12802">
    <property type="entry name" value="MarR_2"/>
    <property type="match status" value="1"/>
</dbReference>
<proteinExistence type="predicted"/>
<dbReference type="GeneID" id="91390458"/>
<dbReference type="SMART" id="SM00347">
    <property type="entry name" value="HTH_MARR"/>
    <property type="match status" value="1"/>
</dbReference>
<accession>A0A7K2IZ72</accession>
<sequence length="165" mass="18462">MERHNPGRRRTADHLYASALSLARTGETFDRLRGLQGVEGEALLLVLEASRADGRSGVTEPEPITPGRLGRELRLPSASVTAVVDRLERGGHLRRVRDTGDRRKVLLLPTEEAERAHTTYWGGLDERIVEVMERFSPEELSIVDRFLRGATAVTEGYRAEREGHP</sequence>
<reference evidence="2 3" key="1">
    <citation type="journal article" date="2019" name="Nat. Commun.">
        <title>The antimicrobial potential of Streptomyces from insect microbiomes.</title>
        <authorList>
            <person name="Chevrette M.G."/>
            <person name="Carlson C.M."/>
            <person name="Ortega H.E."/>
            <person name="Thomas C."/>
            <person name="Ananiev G.E."/>
            <person name="Barns K.J."/>
            <person name="Book A.J."/>
            <person name="Cagnazzo J."/>
            <person name="Carlos C."/>
            <person name="Flanigan W."/>
            <person name="Grubbs K.J."/>
            <person name="Horn H.A."/>
            <person name="Hoffmann F.M."/>
            <person name="Klassen J.L."/>
            <person name="Knack J.J."/>
            <person name="Lewin G.R."/>
            <person name="McDonald B.R."/>
            <person name="Muller L."/>
            <person name="Melo W.G.P."/>
            <person name="Pinto-Tomas A.A."/>
            <person name="Schmitz A."/>
            <person name="Wendt-Pienkowski E."/>
            <person name="Wildman S."/>
            <person name="Zhao M."/>
            <person name="Zhang F."/>
            <person name="Bugni T.S."/>
            <person name="Andes D.R."/>
            <person name="Pupo M.T."/>
            <person name="Currie C.R."/>
        </authorList>
    </citation>
    <scope>NUCLEOTIDE SEQUENCE [LARGE SCALE GENOMIC DNA]</scope>
    <source>
        <strain evidence="2 3">SID5840</strain>
    </source>
</reference>
<dbReference type="AlphaFoldDB" id="A0A7K2IZ72"/>
<evidence type="ECO:0000313" key="2">
    <source>
        <dbReference type="EMBL" id="MYR35107.1"/>
    </source>
</evidence>
<dbReference type="Proteomes" id="UP000467124">
    <property type="component" value="Unassembled WGS sequence"/>
</dbReference>
<dbReference type="InterPro" id="IPR000835">
    <property type="entry name" value="HTH_MarR-typ"/>
</dbReference>
<dbReference type="RefSeq" id="WP_042281787.1">
    <property type="nucleotide sequence ID" value="NZ_BAZE01000002.1"/>
</dbReference>
<dbReference type="GO" id="GO:0003700">
    <property type="term" value="F:DNA-binding transcription factor activity"/>
    <property type="evidence" value="ECO:0007669"/>
    <property type="project" value="InterPro"/>
</dbReference>
<dbReference type="PRINTS" id="PR00598">
    <property type="entry name" value="HTHMARR"/>
</dbReference>
<evidence type="ECO:0000259" key="1">
    <source>
        <dbReference type="PROSITE" id="PS50995"/>
    </source>
</evidence>
<organism evidence="2 3">
    <name type="scientific">Nocardiopsis alba</name>
    <dbReference type="NCBI Taxonomy" id="53437"/>
    <lineage>
        <taxon>Bacteria</taxon>
        <taxon>Bacillati</taxon>
        <taxon>Actinomycetota</taxon>
        <taxon>Actinomycetes</taxon>
        <taxon>Streptosporangiales</taxon>
        <taxon>Nocardiopsidaceae</taxon>
        <taxon>Nocardiopsis</taxon>
    </lineage>
</organism>
<dbReference type="GO" id="GO:0006950">
    <property type="term" value="P:response to stress"/>
    <property type="evidence" value="ECO:0007669"/>
    <property type="project" value="TreeGrafter"/>
</dbReference>
<dbReference type="InterPro" id="IPR036388">
    <property type="entry name" value="WH-like_DNA-bd_sf"/>
</dbReference>
<dbReference type="PANTHER" id="PTHR33164">
    <property type="entry name" value="TRANSCRIPTIONAL REGULATOR, MARR FAMILY"/>
    <property type="match status" value="1"/>
</dbReference>
<dbReference type="PROSITE" id="PS50995">
    <property type="entry name" value="HTH_MARR_2"/>
    <property type="match status" value="1"/>
</dbReference>
<dbReference type="InterPro" id="IPR039422">
    <property type="entry name" value="MarR/SlyA-like"/>
</dbReference>
<dbReference type="Gene3D" id="1.10.10.10">
    <property type="entry name" value="Winged helix-like DNA-binding domain superfamily/Winged helix DNA-binding domain"/>
    <property type="match status" value="1"/>
</dbReference>
<dbReference type="PANTHER" id="PTHR33164:SF106">
    <property type="entry name" value="TRANSCRIPTIONAL REGULATORY PROTEIN"/>
    <property type="match status" value="1"/>
</dbReference>
<protein>
    <submittedName>
        <fullName evidence="2">MarR family transcriptional regulator</fullName>
    </submittedName>
</protein>
<feature type="domain" description="HTH marR-type" evidence="1">
    <location>
        <begin position="1"/>
        <end position="152"/>
    </location>
</feature>
<dbReference type="InterPro" id="IPR036390">
    <property type="entry name" value="WH_DNA-bd_sf"/>
</dbReference>
<dbReference type="SUPFAM" id="SSF46785">
    <property type="entry name" value="Winged helix' DNA-binding domain"/>
    <property type="match status" value="1"/>
</dbReference>
<name>A0A7K2IZ72_9ACTN</name>
<evidence type="ECO:0000313" key="3">
    <source>
        <dbReference type="Proteomes" id="UP000467124"/>
    </source>
</evidence>
<dbReference type="EMBL" id="WWHY01000001">
    <property type="protein sequence ID" value="MYR35107.1"/>
    <property type="molecule type" value="Genomic_DNA"/>
</dbReference>
<comment type="caution">
    <text evidence="2">The sequence shown here is derived from an EMBL/GenBank/DDBJ whole genome shotgun (WGS) entry which is preliminary data.</text>
</comment>